<evidence type="ECO:0000313" key="10">
    <source>
        <dbReference type="EMBL" id="MBB5063732.1"/>
    </source>
</evidence>
<protein>
    <recommendedName>
        <fullName evidence="9">Sec-independent protein translocase protein TatA</fullName>
    </recommendedName>
</protein>
<evidence type="ECO:0000313" key="11">
    <source>
        <dbReference type="Proteomes" id="UP000584867"/>
    </source>
</evidence>
<evidence type="ECO:0000256" key="3">
    <source>
        <dbReference type="ARBA" id="ARBA00022475"/>
    </source>
</evidence>
<dbReference type="InterPro" id="IPR003369">
    <property type="entry name" value="TatA/B/E"/>
</dbReference>
<dbReference type="PANTHER" id="PTHR42982:SF1">
    <property type="entry name" value="SEC-INDEPENDENT PROTEIN TRANSLOCASE PROTEIN TATA"/>
    <property type="match status" value="1"/>
</dbReference>
<dbReference type="GO" id="GO:0043953">
    <property type="term" value="P:protein transport by the Tat complex"/>
    <property type="evidence" value="ECO:0007669"/>
    <property type="project" value="UniProtKB-UniRule"/>
</dbReference>
<sequence>MEIFQPWHLIIVALVAVLLFGGRKLPELGKGLGEGLRGFKEGMKGITDDAKADVKPADAVHTVTPTPKVEETPK</sequence>
<keyword evidence="2 9" id="KW-0813">Transport</keyword>
<evidence type="ECO:0000256" key="7">
    <source>
        <dbReference type="ARBA" id="ARBA00023010"/>
    </source>
</evidence>
<keyword evidence="4 9" id="KW-0812">Transmembrane</keyword>
<name>A0A7W7ZQ62_9BACT</name>
<keyword evidence="5 9" id="KW-0653">Protein transport</keyword>
<evidence type="ECO:0000256" key="8">
    <source>
        <dbReference type="ARBA" id="ARBA00023136"/>
    </source>
</evidence>
<feature type="transmembrane region" description="Helical" evidence="9">
    <location>
        <begin position="6"/>
        <end position="22"/>
    </location>
</feature>
<comment type="similarity">
    <text evidence="9">Belongs to the TatA/E family.</text>
</comment>
<comment type="function">
    <text evidence="9">Part of the twin-arginine translocation (Tat) system that transports large folded proteins containing a characteristic twin-arginine motif in their signal peptide across membranes. TatA could form the protein-conducting channel of the Tat system.</text>
</comment>
<dbReference type="Gene3D" id="1.20.5.3310">
    <property type="match status" value="1"/>
</dbReference>
<evidence type="ECO:0000256" key="1">
    <source>
        <dbReference type="ARBA" id="ARBA00004162"/>
    </source>
</evidence>
<evidence type="ECO:0000256" key="5">
    <source>
        <dbReference type="ARBA" id="ARBA00022927"/>
    </source>
</evidence>
<dbReference type="EMBL" id="JACHIO010000007">
    <property type="protein sequence ID" value="MBB5063732.1"/>
    <property type="molecule type" value="Genomic_DNA"/>
</dbReference>
<reference evidence="10 11" key="1">
    <citation type="submission" date="2020-08" db="EMBL/GenBank/DDBJ databases">
        <title>Genomic Encyclopedia of Type Strains, Phase IV (KMG-V): Genome sequencing to study the core and pangenomes of soil and plant-associated prokaryotes.</title>
        <authorList>
            <person name="Whitman W."/>
        </authorList>
    </citation>
    <scope>NUCLEOTIDE SEQUENCE [LARGE SCALE GENOMIC DNA]</scope>
    <source>
        <strain evidence="10 11">X5P3</strain>
    </source>
</reference>
<dbReference type="Proteomes" id="UP000584867">
    <property type="component" value="Unassembled WGS sequence"/>
</dbReference>
<proteinExistence type="inferred from homology"/>
<comment type="subcellular location">
    <subcellularLocation>
        <location evidence="1 9">Cell membrane</location>
        <topology evidence="1 9">Single-pass membrane protein</topology>
    </subcellularLocation>
</comment>
<gene>
    <name evidence="9" type="primary">tatA</name>
    <name evidence="10" type="ORF">HDF15_002077</name>
</gene>
<comment type="subunit">
    <text evidence="9">Forms a complex with TatC.</text>
</comment>
<keyword evidence="3 9" id="KW-1003">Cell membrane</keyword>
<dbReference type="GO" id="GO:0008320">
    <property type="term" value="F:protein transmembrane transporter activity"/>
    <property type="evidence" value="ECO:0007669"/>
    <property type="project" value="UniProtKB-UniRule"/>
</dbReference>
<dbReference type="HAMAP" id="MF_00236">
    <property type="entry name" value="TatA_E"/>
    <property type="match status" value="1"/>
</dbReference>
<dbReference type="RefSeq" id="WP_184255122.1">
    <property type="nucleotide sequence ID" value="NZ_JACHIO010000007.1"/>
</dbReference>
<accession>A0A7W7ZQ62</accession>
<keyword evidence="7 9" id="KW-0811">Translocation</keyword>
<dbReference type="InterPro" id="IPR006312">
    <property type="entry name" value="TatA/E"/>
</dbReference>
<evidence type="ECO:0000256" key="6">
    <source>
        <dbReference type="ARBA" id="ARBA00022989"/>
    </source>
</evidence>
<dbReference type="Pfam" id="PF02416">
    <property type="entry name" value="TatA_B_E"/>
    <property type="match status" value="1"/>
</dbReference>
<dbReference type="NCBIfam" id="TIGR01411">
    <property type="entry name" value="tatAE"/>
    <property type="match status" value="1"/>
</dbReference>
<evidence type="ECO:0000256" key="9">
    <source>
        <dbReference type="HAMAP-Rule" id="MF_00236"/>
    </source>
</evidence>
<comment type="caution">
    <text evidence="10">The sequence shown here is derived from an EMBL/GenBank/DDBJ whole genome shotgun (WGS) entry which is preliminary data.</text>
</comment>
<dbReference type="AlphaFoldDB" id="A0A7W7ZQ62"/>
<evidence type="ECO:0000256" key="2">
    <source>
        <dbReference type="ARBA" id="ARBA00022448"/>
    </source>
</evidence>
<dbReference type="PANTHER" id="PTHR42982">
    <property type="entry name" value="SEC-INDEPENDENT PROTEIN TRANSLOCASE PROTEIN TATA"/>
    <property type="match status" value="1"/>
</dbReference>
<keyword evidence="6 9" id="KW-1133">Transmembrane helix</keyword>
<evidence type="ECO:0000256" key="4">
    <source>
        <dbReference type="ARBA" id="ARBA00022692"/>
    </source>
</evidence>
<keyword evidence="8 9" id="KW-0472">Membrane</keyword>
<dbReference type="GO" id="GO:0033281">
    <property type="term" value="C:TAT protein transport complex"/>
    <property type="evidence" value="ECO:0007669"/>
    <property type="project" value="UniProtKB-UniRule"/>
</dbReference>
<organism evidence="10 11">
    <name type="scientific">Granulicella mallensis</name>
    <dbReference type="NCBI Taxonomy" id="940614"/>
    <lineage>
        <taxon>Bacteria</taxon>
        <taxon>Pseudomonadati</taxon>
        <taxon>Acidobacteriota</taxon>
        <taxon>Terriglobia</taxon>
        <taxon>Terriglobales</taxon>
        <taxon>Acidobacteriaceae</taxon>
        <taxon>Granulicella</taxon>
    </lineage>
</organism>